<dbReference type="RefSeq" id="WP_187571707.1">
    <property type="nucleotide sequence ID" value="NZ_CP060711.1"/>
</dbReference>
<keyword evidence="1" id="KW-1133">Transmembrane helix</keyword>
<dbReference type="Proteomes" id="UP000515977">
    <property type="component" value="Chromosome"/>
</dbReference>
<keyword evidence="1" id="KW-0472">Membrane</keyword>
<dbReference type="KEGG" id="tbv:H9L17_07545"/>
<feature type="transmembrane region" description="Helical" evidence="1">
    <location>
        <begin position="33"/>
        <end position="56"/>
    </location>
</feature>
<organism evidence="2 3">
    <name type="scientific">Thermomonas brevis</name>
    <dbReference type="NCBI Taxonomy" id="215691"/>
    <lineage>
        <taxon>Bacteria</taxon>
        <taxon>Pseudomonadati</taxon>
        <taxon>Pseudomonadota</taxon>
        <taxon>Gammaproteobacteria</taxon>
        <taxon>Lysobacterales</taxon>
        <taxon>Lysobacteraceae</taxon>
        <taxon>Thermomonas</taxon>
    </lineage>
</organism>
<gene>
    <name evidence="2" type="ORF">H9L17_07545</name>
</gene>
<accession>A0A7G9QX89</accession>
<feature type="transmembrane region" description="Helical" evidence="1">
    <location>
        <begin position="7"/>
        <end position="27"/>
    </location>
</feature>
<reference evidence="2 3" key="1">
    <citation type="submission" date="2020-08" db="EMBL/GenBank/DDBJ databases">
        <title>Genome sequence of Thermomonas brevis KACC 16975T.</title>
        <authorList>
            <person name="Hyun D.-W."/>
            <person name="Bae J.-W."/>
        </authorList>
    </citation>
    <scope>NUCLEOTIDE SEQUENCE [LARGE SCALE GENOMIC DNA]</scope>
    <source>
        <strain evidence="2 3">KACC 16975</strain>
    </source>
</reference>
<evidence type="ECO:0000256" key="1">
    <source>
        <dbReference type="SAM" id="Phobius"/>
    </source>
</evidence>
<keyword evidence="1" id="KW-0812">Transmembrane</keyword>
<evidence type="ECO:0000313" key="3">
    <source>
        <dbReference type="Proteomes" id="UP000515977"/>
    </source>
</evidence>
<keyword evidence="3" id="KW-1185">Reference proteome</keyword>
<dbReference type="AlphaFoldDB" id="A0A7G9QX89"/>
<evidence type="ECO:0008006" key="4">
    <source>
        <dbReference type="Google" id="ProtNLM"/>
    </source>
</evidence>
<evidence type="ECO:0000313" key="2">
    <source>
        <dbReference type="EMBL" id="QNN47964.1"/>
    </source>
</evidence>
<name>A0A7G9QX89_9GAMM</name>
<feature type="transmembrane region" description="Helical" evidence="1">
    <location>
        <begin position="63"/>
        <end position="83"/>
    </location>
</feature>
<protein>
    <recommendedName>
        <fullName evidence="4">DUF4175 domain-containing protein</fullName>
    </recommendedName>
</protein>
<dbReference type="EMBL" id="CP060711">
    <property type="protein sequence ID" value="QNN47964.1"/>
    <property type="molecule type" value="Genomic_DNA"/>
</dbReference>
<proteinExistence type="predicted"/>
<sequence length="87" mass="9273">MWARATAGIVPGFFLSAAIVGLASWLLPGPWQSTLVLGGLAFFPVWVGVFCLGFLFRSGARAWLAYSLLAAAGLAGLALLRHLQWVQ</sequence>